<proteinExistence type="predicted"/>
<organism evidence="2 3">
    <name type="scientific">Planobispora siamensis</name>
    <dbReference type="NCBI Taxonomy" id="936338"/>
    <lineage>
        <taxon>Bacteria</taxon>
        <taxon>Bacillati</taxon>
        <taxon>Actinomycetota</taxon>
        <taxon>Actinomycetes</taxon>
        <taxon>Streptosporangiales</taxon>
        <taxon>Streptosporangiaceae</taxon>
        <taxon>Planobispora</taxon>
    </lineage>
</organism>
<evidence type="ECO:0000313" key="2">
    <source>
        <dbReference type="EMBL" id="GIH95254.1"/>
    </source>
</evidence>
<gene>
    <name evidence="2" type="ORF">Psi01_58840</name>
</gene>
<evidence type="ECO:0000313" key="3">
    <source>
        <dbReference type="Proteomes" id="UP000619788"/>
    </source>
</evidence>
<comment type="caution">
    <text evidence="2">The sequence shown here is derived from an EMBL/GenBank/DDBJ whole genome shotgun (WGS) entry which is preliminary data.</text>
</comment>
<reference evidence="2 3" key="1">
    <citation type="submission" date="2021-01" db="EMBL/GenBank/DDBJ databases">
        <title>Whole genome shotgun sequence of Planobispora siamensis NBRC 107568.</title>
        <authorList>
            <person name="Komaki H."/>
            <person name="Tamura T."/>
        </authorList>
    </citation>
    <scope>NUCLEOTIDE SEQUENCE [LARGE SCALE GENOMIC DNA]</scope>
    <source>
        <strain evidence="2 3">NBRC 107568</strain>
    </source>
</reference>
<dbReference type="RefSeq" id="WP_204067355.1">
    <property type="nucleotide sequence ID" value="NZ_BOOJ01000052.1"/>
</dbReference>
<accession>A0A8J3WLG1</accession>
<sequence length="246" mass="26201">MTDTPSPATLAGITPTWRGQPPQRVPIAHQPTPAWRTITDASIPHALTLPHPFRQPAAVATDASLDITATLAIWAVVHSDGRAWFGWYRAEATNTLSAELEAMAQGLATCDGGPTLLLTDAAEAAHIARGLADGLPLTATTRGALHLDSLARLKDQMSRRSVDIDVTPGPAKHTSPPGLVGVADQLAWSILRFLLDDVDPRSPAAWDWLTGPAVSRPAVRATLARRYRAWLRQPRAAPTAGDANPP</sequence>
<dbReference type="EMBL" id="BOOJ01000052">
    <property type="protein sequence ID" value="GIH95254.1"/>
    <property type="molecule type" value="Genomic_DNA"/>
</dbReference>
<evidence type="ECO:0000256" key="1">
    <source>
        <dbReference type="SAM" id="MobiDB-lite"/>
    </source>
</evidence>
<keyword evidence="3" id="KW-1185">Reference proteome</keyword>
<feature type="region of interest" description="Disordered" evidence="1">
    <location>
        <begin position="1"/>
        <end position="22"/>
    </location>
</feature>
<name>A0A8J3WLG1_9ACTN</name>
<protein>
    <submittedName>
        <fullName evidence="2">Uncharacterized protein</fullName>
    </submittedName>
</protein>
<dbReference type="AlphaFoldDB" id="A0A8J3WLG1"/>
<dbReference type="Proteomes" id="UP000619788">
    <property type="component" value="Unassembled WGS sequence"/>
</dbReference>